<evidence type="ECO:0000313" key="2">
    <source>
        <dbReference type="Proteomes" id="UP001055072"/>
    </source>
</evidence>
<name>A0ACB8TP08_9APHY</name>
<evidence type="ECO:0000313" key="1">
    <source>
        <dbReference type="EMBL" id="KAI0083748.1"/>
    </source>
</evidence>
<comment type="caution">
    <text evidence="1">The sequence shown here is derived from an EMBL/GenBank/DDBJ whole genome shotgun (WGS) entry which is preliminary data.</text>
</comment>
<sequence length="181" mass="19887">MSSSTSGSFGGLQMSHAHSSTTAALWGHLLHKKPHTSLAAKINGDKQDLAPPMKPVDKAGTSARMLLHDTQAVLEKFSGRIDKLHGEVEQAKQEVSTSHKVFQHGHSKLVEDQVDLINRCQTQLQKSLGKPAQASNVEEVLKNVESLNKKVEGLDRRVDALNLVRREICKHLLLRTESSCS</sequence>
<keyword evidence="2" id="KW-1185">Reference proteome</keyword>
<proteinExistence type="predicted"/>
<dbReference type="EMBL" id="MU274954">
    <property type="protein sequence ID" value="KAI0083748.1"/>
    <property type="molecule type" value="Genomic_DNA"/>
</dbReference>
<reference evidence="1" key="1">
    <citation type="journal article" date="2021" name="Environ. Microbiol.">
        <title>Gene family expansions and transcriptome signatures uncover fungal adaptations to wood decay.</title>
        <authorList>
            <person name="Hage H."/>
            <person name="Miyauchi S."/>
            <person name="Viragh M."/>
            <person name="Drula E."/>
            <person name="Min B."/>
            <person name="Chaduli D."/>
            <person name="Navarro D."/>
            <person name="Favel A."/>
            <person name="Norest M."/>
            <person name="Lesage-Meessen L."/>
            <person name="Balint B."/>
            <person name="Merenyi Z."/>
            <person name="de Eugenio L."/>
            <person name="Morin E."/>
            <person name="Martinez A.T."/>
            <person name="Baldrian P."/>
            <person name="Stursova M."/>
            <person name="Martinez M.J."/>
            <person name="Novotny C."/>
            <person name="Magnuson J.K."/>
            <person name="Spatafora J.W."/>
            <person name="Maurice S."/>
            <person name="Pangilinan J."/>
            <person name="Andreopoulos W."/>
            <person name="LaButti K."/>
            <person name="Hundley H."/>
            <person name="Na H."/>
            <person name="Kuo A."/>
            <person name="Barry K."/>
            <person name="Lipzen A."/>
            <person name="Henrissat B."/>
            <person name="Riley R."/>
            <person name="Ahrendt S."/>
            <person name="Nagy L.G."/>
            <person name="Grigoriev I.V."/>
            <person name="Martin F."/>
            <person name="Rosso M.N."/>
        </authorList>
    </citation>
    <scope>NUCLEOTIDE SEQUENCE</scope>
    <source>
        <strain evidence="1">CBS 384.51</strain>
    </source>
</reference>
<organism evidence="1 2">
    <name type="scientific">Irpex rosettiformis</name>
    <dbReference type="NCBI Taxonomy" id="378272"/>
    <lineage>
        <taxon>Eukaryota</taxon>
        <taxon>Fungi</taxon>
        <taxon>Dikarya</taxon>
        <taxon>Basidiomycota</taxon>
        <taxon>Agaricomycotina</taxon>
        <taxon>Agaricomycetes</taxon>
        <taxon>Polyporales</taxon>
        <taxon>Irpicaceae</taxon>
        <taxon>Irpex</taxon>
    </lineage>
</organism>
<protein>
    <submittedName>
        <fullName evidence="1">Uncharacterized protein</fullName>
    </submittedName>
</protein>
<accession>A0ACB8TP08</accession>
<gene>
    <name evidence="1" type="ORF">BDY19DRAFT_899739</name>
</gene>
<dbReference type="Proteomes" id="UP001055072">
    <property type="component" value="Unassembled WGS sequence"/>
</dbReference>